<dbReference type="EMBL" id="NGKA01000001">
    <property type="protein sequence ID" value="RSU15564.1"/>
    <property type="molecule type" value="Genomic_DNA"/>
</dbReference>
<evidence type="ECO:0000256" key="2">
    <source>
        <dbReference type="ARBA" id="ARBA00006024"/>
    </source>
</evidence>
<keyword evidence="7 17" id="KW-0479">Metal-binding</keyword>
<dbReference type="PRINTS" id="PR00943">
    <property type="entry name" value="CUATPASE"/>
</dbReference>
<dbReference type="RefSeq" id="WP_126806090.1">
    <property type="nucleotide sequence ID" value="NZ_NGKA01000001.1"/>
</dbReference>
<evidence type="ECO:0000259" key="18">
    <source>
        <dbReference type="PROSITE" id="PS50846"/>
    </source>
</evidence>
<dbReference type="SFLD" id="SFLDF00027">
    <property type="entry name" value="p-type_atpase"/>
    <property type="match status" value="1"/>
</dbReference>
<dbReference type="OrthoDB" id="9813266at2"/>
<dbReference type="InterPro" id="IPR059000">
    <property type="entry name" value="ATPase_P-type_domA"/>
</dbReference>
<feature type="transmembrane region" description="Helical" evidence="17">
    <location>
        <begin position="714"/>
        <end position="731"/>
    </location>
</feature>
<dbReference type="Gene3D" id="2.70.150.10">
    <property type="entry name" value="Calcium-transporting ATPase, cytoplasmic transduction domain A"/>
    <property type="match status" value="1"/>
</dbReference>
<organism evidence="19 20">
    <name type="scientific">Vagococcus elongatus</name>
    <dbReference type="NCBI Taxonomy" id="180344"/>
    <lineage>
        <taxon>Bacteria</taxon>
        <taxon>Bacillati</taxon>
        <taxon>Bacillota</taxon>
        <taxon>Bacilli</taxon>
        <taxon>Lactobacillales</taxon>
        <taxon>Enterococcaceae</taxon>
        <taxon>Vagococcus</taxon>
    </lineage>
</organism>
<feature type="transmembrane region" description="Helical" evidence="17">
    <location>
        <begin position="346"/>
        <end position="365"/>
    </location>
</feature>
<dbReference type="GO" id="GO:0005886">
    <property type="term" value="C:plasma membrane"/>
    <property type="evidence" value="ECO:0007669"/>
    <property type="project" value="UniProtKB-SubCell"/>
</dbReference>
<dbReference type="PANTHER" id="PTHR43520:SF8">
    <property type="entry name" value="P-TYPE CU(+) TRANSPORTER"/>
    <property type="match status" value="1"/>
</dbReference>
<dbReference type="SUPFAM" id="SSF81665">
    <property type="entry name" value="Calcium ATPase, transmembrane domain M"/>
    <property type="match status" value="1"/>
</dbReference>
<dbReference type="NCBIfam" id="TIGR01494">
    <property type="entry name" value="ATPase_P-type"/>
    <property type="match status" value="1"/>
</dbReference>
<feature type="domain" description="HMA" evidence="18">
    <location>
        <begin position="8"/>
        <end position="73"/>
    </location>
</feature>
<dbReference type="GO" id="GO:0043682">
    <property type="term" value="F:P-type divalent copper transporter activity"/>
    <property type="evidence" value="ECO:0007669"/>
    <property type="project" value="TreeGrafter"/>
</dbReference>
<dbReference type="FunFam" id="3.30.70.100:FF:000005">
    <property type="entry name" value="Copper-exporting P-type ATPase A"/>
    <property type="match status" value="1"/>
</dbReference>
<keyword evidence="4" id="KW-0813">Transport</keyword>
<dbReference type="InterPro" id="IPR023298">
    <property type="entry name" value="ATPase_P-typ_TM_dom_sf"/>
</dbReference>
<dbReference type="Gene3D" id="3.40.1110.10">
    <property type="entry name" value="Calcium-transporting ATPase, cytoplasmic domain N"/>
    <property type="match status" value="1"/>
</dbReference>
<evidence type="ECO:0000256" key="7">
    <source>
        <dbReference type="ARBA" id="ARBA00022723"/>
    </source>
</evidence>
<keyword evidence="6 17" id="KW-0812">Transmembrane</keyword>
<dbReference type="NCBIfam" id="TIGR01525">
    <property type="entry name" value="ATPase-IB_hvy"/>
    <property type="match status" value="1"/>
</dbReference>
<dbReference type="InterPro" id="IPR023299">
    <property type="entry name" value="ATPase_P-typ_cyto_dom_N"/>
</dbReference>
<evidence type="ECO:0000256" key="11">
    <source>
        <dbReference type="ARBA" id="ARBA00022967"/>
    </source>
</evidence>
<dbReference type="SUPFAM" id="SSF55008">
    <property type="entry name" value="HMA, heavy metal-associated domain"/>
    <property type="match status" value="1"/>
</dbReference>
<dbReference type="EC" id="7.2.2.8" evidence="3"/>
<dbReference type="PANTHER" id="PTHR43520">
    <property type="entry name" value="ATP7, ISOFORM B"/>
    <property type="match status" value="1"/>
</dbReference>
<dbReference type="InterPro" id="IPR023214">
    <property type="entry name" value="HAD_sf"/>
</dbReference>
<keyword evidence="20" id="KW-1185">Reference proteome</keyword>
<dbReference type="PROSITE" id="PS50846">
    <property type="entry name" value="HMA_2"/>
    <property type="match status" value="1"/>
</dbReference>
<keyword evidence="5 17" id="KW-1003">Cell membrane</keyword>
<evidence type="ECO:0000256" key="9">
    <source>
        <dbReference type="ARBA" id="ARBA00022796"/>
    </source>
</evidence>
<dbReference type="Proteomes" id="UP000287605">
    <property type="component" value="Unassembled WGS sequence"/>
</dbReference>
<dbReference type="GO" id="GO:0140581">
    <property type="term" value="F:P-type monovalent copper transporter activity"/>
    <property type="evidence" value="ECO:0007669"/>
    <property type="project" value="UniProtKB-EC"/>
</dbReference>
<evidence type="ECO:0000256" key="16">
    <source>
        <dbReference type="ARBA" id="ARBA00049289"/>
    </source>
</evidence>
<evidence type="ECO:0000256" key="14">
    <source>
        <dbReference type="ARBA" id="ARBA00023065"/>
    </source>
</evidence>
<dbReference type="InterPro" id="IPR036412">
    <property type="entry name" value="HAD-like_sf"/>
</dbReference>
<evidence type="ECO:0000256" key="13">
    <source>
        <dbReference type="ARBA" id="ARBA00023008"/>
    </source>
</evidence>
<evidence type="ECO:0000256" key="6">
    <source>
        <dbReference type="ARBA" id="ARBA00022692"/>
    </source>
</evidence>
<evidence type="ECO:0000256" key="5">
    <source>
        <dbReference type="ARBA" id="ARBA00022475"/>
    </source>
</evidence>
<accession>A0A430B5E2</accession>
<dbReference type="InterPro" id="IPR017969">
    <property type="entry name" value="Heavy-metal-associated_CS"/>
</dbReference>
<evidence type="ECO:0000256" key="17">
    <source>
        <dbReference type="RuleBase" id="RU362081"/>
    </source>
</evidence>
<dbReference type="GO" id="GO:0055070">
    <property type="term" value="P:copper ion homeostasis"/>
    <property type="evidence" value="ECO:0007669"/>
    <property type="project" value="TreeGrafter"/>
</dbReference>
<dbReference type="NCBIfam" id="TIGR01511">
    <property type="entry name" value="ATPase-IB1_Cu"/>
    <property type="match status" value="1"/>
</dbReference>
<evidence type="ECO:0000256" key="15">
    <source>
        <dbReference type="ARBA" id="ARBA00023136"/>
    </source>
</evidence>
<evidence type="ECO:0000256" key="1">
    <source>
        <dbReference type="ARBA" id="ARBA00004651"/>
    </source>
</evidence>
<comment type="subcellular location">
    <subcellularLocation>
        <location evidence="1">Cell membrane</location>
        <topology evidence="1">Multi-pass membrane protein</topology>
    </subcellularLocation>
</comment>
<dbReference type="AlphaFoldDB" id="A0A430B5E2"/>
<feature type="transmembrane region" description="Helical" evidence="17">
    <location>
        <begin position="189"/>
        <end position="209"/>
    </location>
</feature>
<evidence type="ECO:0000313" key="19">
    <source>
        <dbReference type="EMBL" id="RSU15564.1"/>
    </source>
</evidence>
<evidence type="ECO:0000256" key="4">
    <source>
        <dbReference type="ARBA" id="ARBA00022448"/>
    </source>
</evidence>
<evidence type="ECO:0000256" key="10">
    <source>
        <dbReference type="ARBA" id="ARBA00022840"/>
    </source>
</evidence>
<keyword evidence="13" id="KW-0186">Copper</keyword>
<evidence type="ECO:0000256" key="12">
    <source>
        <dbReference type="ARBA" id="ARBA00022989"/>
    </source>
</evidence>
<name>A0A430B5E2_9ENTE</name>
<keyword evidence="12 17" id="KW-1133">Transmembrane helix</keyword>
<dbReference type="GO" id="GO:0005524">
    <property type="term" value="F:ATP binding"/>
    <property type="evidence" value="ECO:0007669"/>
    <property type="project" value="UniProtKB-UniRule"/>
</dbReference>
<dbReference type="PROSITE" id="PS01047">
    <property type="entry name" value="HMA_1"/>
    <property type="match status" value="1"/>
</dbReference>
<dbReference type="InterPro" id="IPR027256">
    <property type="entry name" value="P-typ_ATPase_IB"/>
</dbReference>
<feature type="transmembrane region" description="Helical" evidence="17">
    <location>
        <begin position="161"/>
        <end position="183"/>
    </location>
</feature>
<dbReference type="GO" id="GO:0005507">
    <property type="term" value="F:copper ion binding"/>
    <property type="evidence" value="ECO:0007669"/>
    <property type="project" value="TreeGrafter"/>
</dbReference>
<sequence>MSPEQTTKVDTLSITGMTCANCSARVEKELNEQAGVVNANVNLATERATIQHDSGLSVENLIESIEKIGYGAILYDDAHKAKIAEHKRKEHHKMKRDLIVSAVLSAPMLIAMVFMMAGNHSALTMFLHRPIVQFLLATPVQFLIGWRFYKGAYHAISTKAPNMDVLVAVGTSAAYLLSIYNGFLGGDPTHLYFESSAVIITLILLGKYLEQNAKNKTSNAIKQLMALQAKEAIIIRDGKEQTVSIEEVLVGDTIRVLPGTQIPVDGRVVEGFSTVDESMLTGESLPVEKKINDDVFGGTLNSSGSFLFEATQIGSETTLSRIIRMVEEAQGTKAPIQAIADKISSVFVPAVLIIAVITLVVTALVTKNWEQSLIHSVSVLVIACPCALGLATPTAIMVGTGLGAKNGILIKNGEALERASKIDALVLDKTGTITEGKPSVTDMKIYQSDVGIEEMLTLAAILEKNSEHPLAKAIVAEAKEKNLSIASEASNFEALVGAGIKGDINQQSYYIGTKSLMTEQNIDTEMADEEVSTIESQGKTVIYVSDARQLMGIIGLADQIKATSLTAIKELESQGVEVYMMTGDNQLAAEYIGQQIGLTSEHIFAKVLPADKANYVESLKKNGKFVGMVGDGINDAPALATADVGLAMGTGTDIAMETADVTIMNGDLQKVNSTILLSKTTMKKIKQNLFWAFFYNTIGIPFAALGFLNPMVAGGAMAFSSVSVLLNSLSLNRKKIS</sequence>
<dbReference type="InterPro" id="IPR036163">
    <property type="entry name" value="HMA_dom_sf"/>
</dbReference>
<feature type="transmembrane region" description="Helical" evidence="17">
    <location>
        <begin position="377"/>
        <end position="402"/>
    </location>
</feature>
<keyword evidence="9" id="KW-0187">Copper transport</keyword>
<dbReference type="Pfam" id="PF00702">
    <property type="entry name" value="Hydrolase"/>
    <property type="match status" value="1"/>
</dbReference>
<dbReference type="Pfam" id="PF00122">
    <property type="entry name" value="E1-E2_ATPase"/>
    <property type="match status" value="1"/>
</dbReference>
<keyword evidence="10 17" id="KW-0067">ATP-binding</keyword>
<dbReference type="PRINTS" id="PR00119">
    <property type="entry name" value="CATATPASE"/>
</dbReference>
<dbReference type="InterPro" id="IPR008250">
    <property type="entry name" value="ATPase_P-typ_transduc_dom_A_sf"/>
</dbReference>
<dbReference type="SFLD" id="SFLDS00003">
    <property type="entry name" value="Haloacid_Dehalogenase"/>
    <property type="match status" value="1"/>
</dbReference>
<dbReference type="GO" id="GO:0016887">
    <property type="term" value="F:ATP hydrolysis activity"/>
    <property type="evidence" value="ECO:0007669"/>
    <property type="project" value="InterPro"/>
</dbReference>
<dbReference type="InterPro" id="IPR006121">
    <property type="entry name" value="HMA_dom"/>
</dbReference>
<reference evidence="19 20" key="1">
    <citation type="submission" date="2017-05" db="EMBL/GenBank/DDBJ databases">
        <title>Vagococcus spp. assemblies.</title>
        <authorList>
            <person name="Gulvik C.A."/>
        </authorList>
    </citation>
    <scope>NUCLEOTIDE SEQUENCE [LARGE SCALE GENOMIC DNA]</scope>
    <source>
        <strain evidence="19 20">CCUG 51432</strain>
    </source>
</reference>
<feature type="transmembrane region" description="Helical" evidence="17">
    <location>
        <begin position="689"/>
        <end position="708"/>
    </location>
</feature>
<protein>
    <recommendedName>
        <fullName evidence="3">P-type Cu(+) transporter</fullName>
        <ecNumber evidence="3">7.2.2.8</ecNumber>
    </recommendedName>
</protein>
<dbReference type="InterPro" id="IPR001757">
    <property type="entry name" value="P_typ_ATPase"/>
</dbReference>
<dbReference type="Gene3D" id="3.30.70.100">
    <property type="match status" value="1"/>
</dbReference>
<keyword evidence="14" id="KW-0406">Ion transport</keyword>
<evidence type="ECO:0000256" key="8">
    <source>
        <dbReference type="ARBA" id="ARBA00022741"/>
    </source>
</evidence>
<evidence type="ECO:0000313" key="20">
    <source>
        <dbReference type="Proteomes" id="UP000287605"/>
    </source>
</evidence>
<gene>
    <name evidence="19" type="ORF">CBF29_00365</name>
</gene>
<keyword evidence="11" id="KW-1278">Translocase</keyword>
<dbReference type="SUPFAM" id="SSF56784">
    <property type="entry name" value="HAD-like"/>
    <property type="match status" value="1"/>
</dbReference>
<comment type="caution">
    <text evidence="19">The sequence shown here is derived from an EMBL/GenBank/DDBJ whole genome shotgun (WGS) entry which is preliminary data.</text>
</comment>
<feature type="transmembrane region" description="Helical" evidence="17">
    <location>
        <begin position="98"/>
        <end position="118"/>
    </location>
</feature>
<evidence type="ECO:0000256" key="3">
    <source>
        <dbReference type="ARBA" id="ARBA00012517"/>
    </source>
</evidence>
<dbReference type="Gene3D" id="3.40.50.1000">
    <property type="entry name" value="HAD superfamily/HAD-like"/>
    <property type="match status" value="1"/>
</dbReference>
<comment type="catalytic activity">
    <reaction evidence="16">
        <text>Cu(+)(in) + ATP + H2O = Cu(+)(out) + ADP + phosphate + H(+)</text>
        <dbReference type="Rhea" id="RHEA:25792"/>
        <dbReference type="ChEBI" id="CHEBI:15377"/>
        <dbReference type="ChEBI" id="CHEBI:15378"/>
        <dbReference type="ChEBI" id="CHEBI:30616"/>
        <dbReference type="ChEBI" id="CHEBI:43474"/>
        <dbReference type="ChEBI" id="CHEBI:49552"/>
        <dbReference type="ChEBI" id="CHEBI:456216"/>
        <dbReference type="EC" id="7.2.2.8"/>
    </reaction>
</comment>
<dbReference type="CDD" id="cd00371">
    <property type="entry name" value="HMA"/>
    <property type="match status" value="1"/>
</dbReference>
<dbReference type="PROSITE" id="PS00154">
    <property type="entry name" value="ATPASE_E1_E2"/>
    <property type="match status" value="1"/>
</dbReference>
<comment type="similarity">
    <text evidence="2 17">Belongs to the cation transport ATPase (P-type) (TC 3.A.3) family. Type IB subfamily.</text>
</comment>
<dbReference type="FunFam" id="2.70.150.10:FF:000020">
    <property type="entry name" value="Copper-exporting P-type ATPase A"/>
    <property type="match status" value="1"/>
</dbReference>
<dbReference type="InterPro" id="IPR018303">
    <property type="entry name" value="ATPase_P-typ_P_site"/>
</dbReference>
<feature type="transmembrane region" description="Helical" evidence="17">
    <location>
        <begin position="130"/>
        <end position="149"/>
    </location>
</feature>
<dbReference type="SFLD" id="SFLDG00002">
    <property type="entry name" value="C1.7:_P-type_atpase_like"/>
    <property type="match status" value="1"/>
</dbReference>
<dbReference type="CDD" id="cd02094">
    <property type="entry name" value="P-type_ATPase_Cu-like"/>
    <property type="match status" value="1"/>
</dbReference>
<proteinExistence type="inferred from homology"/>
<keyword evidence="8 17" id="KW-0547">Nucleotide-binding</keyword>
<keyword evidence="15 17" id="KW-0472">Membrane</keyword>
<dbReference type="InterPro" id="IPR044492">
    <property type="entry name" value="P_typ_ATPase_HD_dom"/>
</dbReference>
<dbReference type="Pfam" id="PF00403">
    <property type="entry name" value="HMA"/>
    <property type="match status" value="1"/>
</dbReference>
<dbReference type="PRINTS" id="PR00942">
    <property type="entry name" value="CUATPASEI"/>
</dbReference>
<dbReference type="SUPFAM" id="SSF81653">
    <property type="entry name" value="Calcium ATPase, transduction domain A"/>
    <property type="match status" value="1"/>
</dbReference>